<evidence type="ECO:0000256" key="1">
    <source>
        <dbReference type="SAM" id="MobiDB-lite"/>
    </source>
</evidence>
<reference evidence="3" key="1">
    <citation type="submission" date="2018-02" db="EMBL/GenBank/DDBJ databases">
        <authorList>
            <person name="Hornung B."/>
        </authorList>
    </citation>
    <scope>NUCLEOTIDE SEQUENCE [LARGE SCALE GENOMIC DNA]</scope>
</reference>
<feature type="compositionally biased region" description="Basic and acidic residues" evidence="1">
    <location>
        <begin position="1"/>
        <end position="18"/>
    </location>
</feature>
<sequence>MAEIRRTGHDSHRGDRPGGGRRRGLGRDGITVMVNHDRALRAREISRPGETIRTRAAGELPALLARATGRRGSGR</sequence>
<dbReference type="Proteomes" id="UP000265962">
    <property type="component" value="Unassembled WGS sequence"/>
</dbReference>
<protein>
    <submittedName>
        <fullName evidence="2">Uncharacterized protein</fullName>
    </submittedName>
</protein>
<gene>
    <name evidence="2" type="ORF">PROPJV5_0545</name>
</gene>
<dbReference type="EMBL" id="OMOH01000002">
    <property type="protein sequence ID" value="SPF67588.1"/>
    <property type="molecule type" value="Genomic_DNA"/>
</dbReference>
<dbReference type="RefSeq" id="WP_119714799.1">
    <property type="nucleotide sequence ID" value="NZ_OMOH01000002.1"/>
</dbReference>
<name>A0A375I1R1_9ACTN</name>
<dbReference type="OrthoDB" id="3733366at2"/>
<accession>A0A375I1R1</accession>
<feature type="region of interest" description="Disordered" evidence="1">
    <location>
        <begin position="1"/>
        <end position="29"/>
    </location>
</feature>
<evidence type="ECO:0000313" key="2">
    <source>
        <dbReference type="EMBL" id="SPF67588.1"/>
    </source>
</evidence>
<evidence type="ECO:0000313" key="3">
    <source>
        <dbReference type="Proteomes" id="UP000265962"/>
    </source>
</evidence>
<proteinExistence type="predicted"/>
<dbReference type="AlphaFoldDB" id="A0A375I1R1"/>
<keyword evidence="3" id="KW-1185">Reference proteome</keyword>
<organism evidence="2 3">
    <name type="scientific">Propionibacterium ruminifibrarum</name>
    <dbReference type="NCBI Taxonomy" id="1962131"/>
    <lineage>
        <taxon>Bacteria</taxon>
        <taxon>Bacillati</taxon>
        <taxon>Actinomycetota</taxon>
        <taxon>Actinomycetes</taxon>
        <taxon>Propionibacteriales</taxon>
        <taxon>Propionibacteriaceae</taxon>
        <taxon>Propionibacterium</taxon>
    </lineage>
</organism>